<gene>
    <name evidence="2" type="ORF">BC751_3648</name>
</gene>
<dbReference type="EMBL" id="SGXG01000001">
    <property type="protein sequence ID" value="RZS98018.1"/>
    <property type="molecule type" value="Genomic_DNA"/>
</dbReference>
<keyword evidence="1" id="KW-1133">Transmembrane helix</keyword>
<evidence type="ECO:0000313" key="3">
    <source>
        <dbReference type="Proteomes" id="UP000292209"/>
    </source>
</evidence>
<proteinExistence type="predicted"/>
<keyword evidence="1" id="KW-0472">Membrane</keyword>
<evidence type="ECO:0000256" key="1">
    <source>
        <dbReference type="SAM" id="Phobius"/>
    </source>
</evidence>
<name>A0A4Q7PE17_9BACT</name>
<organism evidence="2 3">
    <name type="scientific">Cecembia calidifontis</name>
    <dbReference type="NCBI Taxonomy" id="1187080"/>
    <lineage>
        <taxon>Bacteria</taxon>
        <taxon>Pseudomonadati</taxon>
        <taxon>Bacteroidota</taxon>
        <taxon>Cytophagia</taxon>
        <taxon>Cytophagales</taxon>
        <taxon>Cyclobacteriaceae</taxon>
        <taxon>Cecembia</taxon>
    </lineage>
</organism>
<reference evidence="2 3" key="1">
    <citation type="submission" date="2019-02" db="EMBL/GenBank/DDBJ databases">
        <title>Genomic Encyclopedia of Archaeal and Bacterial Type Strains, Phase II (KMG-II): from individual species to whole genera.</title>
        <authorList>
            <person name="Goeker M."/>
        </authorList>
    </citation>
    <scope>NUCLEOTIDE SEQUENCE [LARGE SCALE GENOMIC DNA]</scope>
    <source>
        <strain evidence="2 3">DSM 21411</strain>
    </source>
</reference>
<keyword evidence="1" id="KW-0812">Transmembrane</keyword>
<dbReference type="Proteomes" id="UP000292209">
    <property type="component" value="Unassembled WGS sequence"/>
</dbReference>
<feature type="transmembrane region" description="Helical" evidence="1">
    <location>
        <begin position="27"/>
        <end position="46"/>
    </location>
</feature>
<dbReference type="AlphaFoldDB" id="A0A4Q7PE17"/>
<evidence type="ECO:0000313" key="2">
    <source>
        <dbReference type="EMBL" id="RZS98018.1"/>
    </source>
</evidence>
<accession>A0A4Q7PE17</accession>
<keyword evidence="3" id="KW-1185">Reference proteome</keyword>
<sequence length="49" mass="5681">MSLIFYMENERKSNKIRESESTKSARLQLIILIIGLIIALLIYIITNVN</sequence>
<protein>
    <submittedName>
        <fullName evidence="2">Uncharacterized protein</fullName>
    </submittedName>
</protein>
<comment type="caution">
    <text evidence="2">The sequence shown here is derived from an EMBL/GenBank/DDBJ whole genome shotgun (WGS) entry which is preliminary data.</text>
</comment>